<reference evidence="2" key="1">
    <citation type="journal article" date="2014" name="Int. J. Syst. Evol. Microbiol.">
        <title>Complete genome sequence of Corynebacterium casei LMG S-19264T (=DSM 44701T), isolated from a smear-ripened cheese.</title>
        <authorList>
            <consortium name="US DOE Joint Genome Institute (JGI-PGF)"/>
            <person name="Walter F."/>
            <person name="Albersmeier A."/>
            <person name="Kalinowski J."/>
            <person name="Ruckert C."/>
        </authorList>
    </citation>
    <scope>NUCLEOTIDE SEQUENCE</scope>
    <source>
        <strain evidence="2">VKM B-2935</strain>
    </source>
</reference>
<evidence type="ECO:0000313" key="2">
    <source>
        <dbReference type="EMBL" id="GLK89366.1"/>
    </source>
</evidence>
<dbReference type="AlphaFoldDB" id="A0A9W6NG55"/>
<reference evidence="2" key="2">
    <citation type="submission" date="2023-01" db="EMBL/GenBank/DDBJ databases">
        <authorList>
            <person name="Sun Q."/>
            <person name="Evtushenko L."/>
        </authorList>
    </citation>
    <scope>NUCLEOTIDE SEQUENCE</scope>
    <source>
        <strain evidence="2">VKM B-2935</strain>
    </source>
</reference>
<gene>
    <name evidence="2" type="ORF">GCM10017655_24280</name>
</gene>
<sequence length="120" mass="12999">MRYLSPYPLFLSGCASAQTNACQAMHAGPRNLRHRVGARLPEGTVDRPENDRAKPANWSDGVREPRVILGPLPNRNLLAHPEKTARAPRVVEQRAANQPFVAEPDAGALASTAQPLADES</sequence>
<evidence type="ECO:0000313" key="3">
    <source>
        <dbReference type="Proteomes" id="UP001143328"/>
    </source>
</evidence>
<comment type="caution">
    <text evidence="2">The sequence shown here is derived from an EMBL/GenBank/DDBJ whole genome shotgun (WGS) entry which is preliminary data.</text>
</comment>
<organism evidence="2 3">
    <name type="scientific">Pseudomonas turukhanskensis</name>
    <dbReference type="NCBI Taxonomy" id="1806536"/>
    <lineage>
        <taxon>Bacteria</taxon>
        <taxon>Pseudomonadati</taxon>
        <taxon>Pseudomonadota</taxon>
        <taxon>Gammaproteobacteria</taxon>
        <taxon>Pseudomonadales</taxon>
        <taxon>Pseudomonadaceae</taxon>
        <taxon>Pseudomonas</taxon>
    </lineage>
</organism>
<feature type="compositionally biased region" description="Basic and acidic residues" evidence="1">
    <location>
        <begin position="44"/>
        <end position="54"/>
    </location>
</feature>
<accession>A0A9W6NG55</accession>
<keyword evidence="3" id="KW-1185">Reference proteome</keyword>
<feature type="compositionally biased region" description="Basic and acidic residues" evidence="1">
    <location>
        <begin position="80"/>
        <end position="92"/>
    </location>
</feature>
<name>A0A9W6NG55_9PSED</name>
<evidence type="ECO:0000256" key="1">
    <source>
        <dbReference type="SAM" id="MobiDB-lite"/>
    </source>
</evidence>
<protein>
    <submittedName>
        <fullName evidence="2">Uncharacterized protein</fullName>
    </submittedName>
</protein>
<dbReference type="EMBL" id="BSFN01000006">
    <property type="protein sequence ID" value="GLK89366.1"/>
    <property type="molecule type" value="Genomic_DNA"/>
</dbReference>
<feature type="region of interest" description="Disordered" evidence="1">
    <location>
        <begin position="40"/>
        <end position="120"/>
    </location>
</feature>
<proteinExistence type="predicted"/>
<dbReference type="Proteomes" id="UP001143328">
    <property type="component" value="Unassembled WGS sequence"/>
</dbReference>